<feature type="transmembrane region" description="Helical" evidence="6">
    <location>
        <begin position="447"/>
        <end position="470"/>
    </location>
</feature>
<feature type="transmembrane region" description="Helical" evidence="6">
    <location>
        <begin position="163"/>
        <end position="182"/>
    </location>
</feature>
<dbReference type="InterPro" id="IPR036259">
    <property type="entry name" value="MFS_trans_sf"/>
</dbReference>
<keyword evidence="3 6" id="KW-0812">Transmembrane</keyword>
<keyword evidence="2" id="KW-0813">Transport</keyword>
<feature type="transmembrane region" description="Helical" evidence="6">
    <location>
        <begin position="424"/>
        <end position="441"/>
    </location>
</feature>
<keyword evidence="8" id="KW-1185">Reference proteome</keyword>
<feature type="transmembrane region" description="Helical" evidence="6">
    <location>
        <begin position="188"/>
        <end position="208"/>
    </location>
</feature>
<feature type="transmembrane region" description="Helical" evidence="6">
    <location>
        <begin position="133"/>
        <end position="151"/>
    </location>
</feature>
<dbReference type="Proteomes" id="UP001295684">
    <property type="component" value="Unassembled WGS sequence"/>
</dbReference>
<proteinExistence type="predicted"/>
<organism evidence="7 8">
    <name type="scientific">Euplotes crassus</name>
    <dbReference type="NCBI Taxonomy" id="5936"/>
    <lineage>
        <taxon>Eukaryota</taxon>
        <taxon>Sar</taxon>
        <taxon>Alveolata</taxon>
        <taxon>Ciliophora</taxon>
        <taxon>Intramacronucleata</taxon>
        <taxon>Spirotrichea</taxon>
        <taxon>Hypotrichia</taxon>
        <taxon>Euplotida</taxon>
        <taxon>Euplotidae</taxon>
        <taxon>Moneuplotes</taxon>
    </lineage>
</organism>
<evidence type="ECO:0000256" key="3">
    <source>
        <dbReference type="ARBA" id="ARBA00022692"/>
    </source>
</evidence>
<evidence type="ECO:0000256" key="1">
    <source>
        <dbReference type="ARBA" id="ARBA00004141"/>
    </source>
</evidence>
<feature type="transmembrane region" description="Helical" evidence="6">
    <location>
        <begin position="49"/>
        <end position="69"/>
    </location>
</feature>
<dbReference type="EMBL" id="CAMPGE010002640">
    <property type="protein sequence ID" value="CAI2361450.1"/>
    <property type="molecule type" value="Genomic_DNA"/>
</dbReference>
<dbReference type="Gene3D" id="1.20.1250.20">
    <property type="entry name" value="MFS general substrate transporter like domains"/>
    <property type="match status" value="1"/>
</dbReference>
<comment type="caution">
    <text evidence="7">The sequence shown here is derived from an EMBL/GenBank/DDBJ whole genome shotgun (WGS) entry which is preliminary data.</text>
</comment>
<feature type="transmembrane region" description="Helical" evidence="6">
    <location>
        <begin position="248"/>
        <end position="269"/>
    </location>
</feature>
<dbReference type="SUPFAM" id="SSF103473">
    <property type="entry name" value="MFS general substrate transporter"/>
    <property type="match status" value="1"/>
</dbReference>
<dbReference type="GO" id="GO:0016020">
    <property type="term" value="C:membrane"/>
    <property type="evidence" value="ECO:0007669"/>
    <property type="project" value="UniProtKB-SubCell"/>
</dbReference>
<gene>
    <name evidence="7" type="ORF">ECRASSUSDP1_LOCUS2761</name>
</gene>
<feature type="transmembrane region" description="Helical" evidence="6">
    <location>
        <begin position="394"/>
        <end position="412"/>
    </location>
</feature>
<dbReference type="GO" id="GO:0022857">
    <property type="term" value="F:transmembrane transporter activity"/>
    <property type="evidence" value="ECO:0007669"/>
    <property type="project" value="InterPro"/>
</dbReference>
<reference evidence="7" key="1">
    <citation type="submission" date="2023-07" db="EMBL/GenBank/DDBJ databases">
        <authorList>
            <consortium name="AG Swart"/>
            <person name="Singh M."/>
            <person name="Singh A."/>
            <person name="Seah K."/>
            <person name="Emmerich C."/>
        </authorList>
    </citation>
    <scope>NUCLEOTIDE SEQUENCE</scope>
    <source>
        <strain evidence="7">DP1</strain>
    </source>
</reference>
<protein>
    <submittedName>
        <fullName evidence="7">Uncharacterized protein</fullName>
    </submittedName>
</protein>
<evidence type="ECO:0000256" key="4">
    <source>
        <dbReference type="ARBA" id="ARBA00022989"/>
    </source>
</evidence>
<comment type="subcellular location">
    <subcellularLocation>
        <location evidence="1">Membrane</location>
        <topology evidence="1">Multi-pass membrane protein</topology>
    </subcellularLocation>
</comment>
<keyword evidence="5 6" id="KW-0472">Membrane</keyword>
<feature type="transmembrane region" description="Helical" evidence="6">
    <location>
        <begin position="477"/>
        <end position="496"/>
    </location>
</feature>
<accession>A0AAD1U3G8</accession>
<dbReference type="PANTHER" id="PTHR23511:SF34">
    <property type="entry name" value="SYNAPTIC VESICLE GLYCOPROTEIN 2"/>
    <property type="match status" value="1"/>
</dbReference>
<name>A0AAD1U3G8_EUPCR</name>
<keyword evidence="4 6" id="KW-1133">Transmembrane helix</keyword>
<evidence type="ECO:0000313" key="7">
    <source>
        <dbReference type="EMBL" id="CAI2361450.1"/>
    </source>
</evidence>
<feature type="transmembrane region" description="Helical" evidence="6">
    <location>
        <begin position="220"/>
        <end position="242"/>
    </location>
</feature>
<evidence type="ECO:0000256" key="6">
    <source>
        <dbReference type="SAM" id="Phobius"/>
    </source>
</evidence>
<evidence type="ECO:0000256" key="5">
    <source>
        <dbReference type="ARBA" id="ARBA00023136"/>
    </source>
</evidence>
<dbReference type="PANTHER" id="PTHR23511">
    <property type="entry name" value="SYNAPTIC VESICLE GLYCOPROTEIN 2"/>
    <property type="match status" value="1"/>
</dbReference>
<evidence type="ECO:0000313" key="8">
    <source>
        <dbReference type="Proteomes" id="UP001295684"/>
    </source>
</evidence>
<evidence type="ECO:0000256" key="2">
    <source>
        <dbReference type="ARBA" id="ARBA00022448"/>
    </source>
</evidence>
<sequence>MSTPTSVNCHDGVNDLSGFTSIPLTDSKAPVYDIDECIEKSGGFGKFQWLMIALATISLHGVNFFIYNLGFLELVPRLECLDSETGQFMECTKEDICREDSLIDRNLWKVDYSDEFSFNNWMTDMDLYCLSDFKIGLFGSFFFFGYALNGILLKQADKYGRKILIGGSFIMVVCAYCLFFWKNIYAKYAFLFLAGISMATKVALYIYCTEVCPKRYQIYVGSYVLSVSSFLVIIPTSVYLWIGYKNIQTALIVCLFLSVISAILTLYLPESPKFLYEKKRYKELRKTLSQICEINGTKLKSNFLIKGEQEHYEAYTKNSSKKLLKGYSSSTQEPLLEGTQSKIQIGNGPEYSVFQELQNPVTIINLIAVIICFSVVSFNFYMLSFYLKYVGGNIYLNTIGGAISDVIGNFTAGVIQRFFGTMKSFVICFFMALVFSIPLLFSQDPVIIAVSVFMSRLFLEGAYLIVYYVNPEIFPSLFVPFSFSVSGFISRFVTIGAPQLAEVRPRQLPVVIFIILCGVGIFASVSIKSSKK</sequence>
<dbReference type="Pfam" id="PF07690">
    <property type="entry name" value="MFS_1"/>
    <property type="match status" value="1"/>
</dbReference>
<dbReference type="InterPro" id="IPR011701">
    <property type="entry name" value="MFS"/>
</dbReference>
<feature type="transmembrane region" description="Helical" evidence="6">
    <location>
        <begin position="508"/>
        <end position="527"/>
    </location>
</feature>
<feature type="transmembrane region" description="Helical" evidence="6">
    <location>
        <begin position="363"/>
        <end position="382"/>
    </location>
</feature>
<dbReference type="AlphaFoldDB" id="A0AAD1U3G8"/>